<name>A0ABX3H2E3_PAEBO</name>
<protein>
    <submittedName>
        <fullName evidence="4">TetR family transcriptional regulator</fullName>
    </submittedName>
</protein>
<dbReference type="Proteomes" id="UP000187412">
    <property type="component" value="Unassembled WGS sequence"/>
</dbReference>
<dbReference type="RefSeq" id="WP_038592040.1">
    <property type="nucleotide sequence ID" value="NZ_MPTB01000032.1"/>
</dbReference>
<feature type="domain" description="HTH tetR-type" evidence="3">
    <location>
        <begin position="11"/>
        <end position="71"/>
    </location>
</feature>
<gene>
    <name evidence="4" type="ORF">BSK56_22750</name>
</gene>
<dbReference type="Gene3D" id="1.10.10.60">
    <property type="entry name" value="Homeodomain-like"/>
    <property type="match status" value="1"/>
</dbReference>
<reference evidence="4 5" key="1">
    <citation type="submission" date="2016-10" db="EMBL/GenBank/DDBJ databases">
        <title>Paenibacillus species isolates.</title>
        <authorList>
            <person name="Beno S.M."/>
        </authorList>
    </citation>
    <scope>NUCLEOTIDE SEQUENCE [LARGE SCALE GENOMIC DNA]</scope>
    <source>
        <strain evidence="4 5">FSL H7-0744</strain>
    </source>
</reference>
<dbReference type="PRINTS" id="PR00455">
    <property type="entry name" value="HTHTETR"/>
</dbReference>
<sequence>MTENWHQNLRNKNREELIAAAKELFMKQSFLKVNIKDVCLVAGVSRVTFYKHFQSMDELIFEVQMEILQSMTQFVGGAASAEMNGKQMLTSMLEAWIDYASQHPEYIKFILLFDLHYEAYDSSDELKEQYNNFVNREKERHFLLDALDIGFKDGSLKSDTEPLKTAHFIFMSMMGLLQKMSLIPKNDWSSELQDKQMANRFVGMLVQHLSGK</sequence>
<dbReference type="SUPFAM" id="SSF46689">
    <property type="entry name" value="Homeodomain-like"/>
    <property type="match status" value="1"/>
</dbReference>
<dbReference type="PROSITE" id="PS50977">
    <property type="entry name" value="HTH_TETR_2"/>
    <property type="match status" value="1"/>
</dbReference>
<organism evidence="4 5">
    <name type="scientific">Paenibacillus borealis</name>
    <dbReference type="NCBI Taxonomy" id="160799"/>
    <lineage>
        <taxon>Bacteria</taxon>
        <taxon>Bacillati</taxon>
        <taxon>Bacillota</taxon>
        <taxon>Bacilli</taxon>
        <taxon>Bacillales</taxon>
        <taxon>Paenibacillaceae</taxon>
        <taxon>Paenibacillus</taxon>
    </lineage>
</organism>
<dbReference type="PANTHER" id="PTHR43479">
    <property type="entry name" value="ACREF/ENVCD OPERON REPRESSOR-RELATED"/>
    <property type="match status" value="1"/>
</dbReference>
<comment type="caution">
    <text evidence="4">The sequence shown here is derived from an EMBL/GenBank/DDBJ whole genome shotgun (WGS) entry which is preliminary data.</text>
</comment>
<proteinExistence type="predicted"/>
<dbReference type="EMBL" id="MPTB01000032">
    <property type="protein sequence ID" value="OMD44532.1"/>
    <property type="molecule type" value="Genomic_DNA"/>
</dbReference>
<evidence type="ECO:0000313" key="5">
    <source>
        <dbReference type="Proteomes" id="UP000187412"/>
    </source>
</evidence>
<dbReference type="Gene3D" id="1.10.357.10">
    <property type="entry name" value="Tetracycline Repressor, domain 2"/>
    <property type="match status" value="1"/>
</dbReference>
<dbReference type="Pfam" id="PF00440">
    <property type="entry name" value="TetR_N"/>
    <property type="match status" value="1"/>
</dbReference>
<accession>A0ABX3H2E3</accession>
<dbReference type="InterPro" id="IPR050624">
    <property type="entry name" value="HTH-type_Tx_Regulator"/>
</dbReference>
<feature type="DNA-binding region" description="H-T-H motif" evidence="2">
    <location>
        <begin position="34"/>
        <end position="53"/>
    </location>
</feature>
<dbReference type="SUPFAM" id="SSF48498">
    <property type="entry name" value="Tetracyclin repressor-like, C-terminal domain"/>
    <property type="match status" value="1"/>
</dbReference>
<evidence type="ECO:0000313" key="4">
    <source>
        <dbReference type="EMBL" id="OMD44532.1"/>
    </source>
</evidence>
<dbReference type="InterPro" id="IPR036271">
    <property type="entry name" value="Tet_transcr_reg_TetR-rel_C_sf"/>
</dbReference>
<evidence type="ECO:0000256" key="2">
    <source>
        <dbReference type="PROSITE-ProRule" id="PRU00335"/>
    </source>
</evidence>
<evidence type="ECO:0000256" key="1">
    <source>
        <dbReference type="ARBA" id="ARBA00023125"/>
    </source>
</evidence>
<evidence type="ECO:0000259" key="3">
    <source>
        <dbReference type="PROSITE" id="PS50977"/>
    </source>
</evidence>
<keyword evidence="1 2" id="KW-0238">DNA-binding</keyword>
<dbReference type="PANTHER" id="PTHR43479:SF11">
    <property type="entry name" value="ACREF_ENVCD OPERON REPRESSOR-RELATED"/>
    <property type="match status" value="1"/>
</dbReference>
<keyword evidence="5" id="KW-1185">Reference proteome</keyword>
<dbReference type="InterPro" id="IPR009057">
    <property type="entry name" value="Homeodomain-like_sf"/>
</dbReference>
<dbReference type="InterPro" id="IPR001647">
    <property type="entry name" value="HTH_TetR"/>
</dbReference>